<feature type="region of interest" description="Disordered" evidence="5">
    <location>
        <begin position="317"/>
        <end position="350"/>
    </location>
</feature>
<feature type="transmembrane region" description="Helical" evidence="6">
    <location>
        <begin position="87"/>
        <end position="107"/>
    </location>
</feature>
<evidence type="ECO:0000256" key="5">
    <source>
        <dbReference type="SAM" id="MobiDB-lite"/>
    </source>
</evidence>
<dbReference type="InterPro" id="IPR037185">
    <property type="entry name" value="EmrE-like"/>
</dbReference>
<evidence type="ECO:0000256" key="2">
    <source>
        <dbReference type="ARBA" id="ARBA00022692"/>
    </source>
</evidence>
<comment type="caution">
    <text evidence="7">The sequence shown here is derived from an EMBL/GenBank/DDBJ whole genome shotgun (WGS) entry which is preliminary data.</text>
</comment>
<keyword evidence="8" id="KW-1185">Reference proteome</keyword>
<feature type="region of interest" description="Disordered" evidence="5">
    <location>
        <begin position="243"/>
        <end position="267"/>
    </location>
</feature>
<feature type="transmembrane region" description="Helical" evidence="6">
    <location>
        <begin position="31"/>
        <end position="51"/>
    </location>
</feature>
<dbReference type="OrthoDB" id="306876at2759"/>
<reference evidence="7 8" key="2">
    <citation type="submission" date="2015-05" db="EMBL/GenBank/DDBJ databases">
        <authorList>
            <person name="Morales-Cruz A."/>
            <person name="Amrine K.C."/>
            <person name="Cantu D."/>
        </authorList>
    </citation>
    <scope>NUCLEOTIDE SEQUENCE [LARGE SCALE GENOMIC DNA]</scope>
    <source>
        <strain evidence="7">UCRPC4</strain>
    </source>
</reference>
<name>A0A0G2EY78_PHACM</name>
<dbReference type="Proteomes" id="UP000053317">
    <property type="component" value="Unassembled WGS sequence"/>
</dbReference>
<feature type="transmembrane region" description="Helical" evidence="6">
    <location>
        <begin position="148"/>
        <end position="171"/>
    </location>
</feature>
<keyword evidence="4 6" id="KW-0472">Membrane</keyword>
<evidence type="ECO:0000313" key="8">
    <source>
        <dbReference type="Proteomes" id="UP000053317"/>
    </source>
</evidence>
<dbReference type="SUPFAM" id="SSF103481">
    <property type="entry name" value="Multidrug resistance efflux transporter EmrE"/>
    <property type="match status" value="2"/>
</dbReference>
<evidence type="ECO:0000256" key="6">
    <source>
        <dbReference type="SAM" id="Phobius"/>
    </source>
</evidence>
<feature type="transmembrane region" description="Helical" evidence="6">
    <location>
        <begin position="183"/>
        <end position="202"/>
    </location>
</feature>
<organism evidence="7 8">
    <name type="scientific">Phaeomoniella chlamydospora</name>
    <name type="common">Phaeoacremonium chlamydosporum</name>
    <dbReference type="NCBI Taxonomy" id="158046"/>
    <lineage>
        <taxon>Eukaryota</taxon>
        <taxon>Fungi</taxon>
        <taxon>Dikarya</taxon>
        <taxon>Ascomycota</taxon>
        <taxon>Pezizomycotina</taxon>
        <taxon>Eurotiomycetes</taxon>
        <taxon>Chaetothyriomycetidae</taxon>
        <taxon>Phaeomoniellales</taxon>
        <taxon>Phaeomoniellaceae</taxon>
        <taxon>Phaeomoniella</taxon>
    </lineage>
</organism>
<feature type="transmembrane region" description="Helical" evidence="6">
    <location>
        <begin position="214"/>
        <end position="236"/>
    </location>
</feature>
<protein>
    <recommendedName>
        <fullName evidence="9">EamA domain-containing protein</fullName>
    </recommendedName>
</protein>
<keyword evidence="2 6" id="KW-0812">Transmembrane</keyword>
<evidence type="ECO:0000313" key="7">
    <source>
        <dbReference type="EMBL" id="KKY27124.1"/>
    </source>
</evidence>
<dbReference type="EMBL" id="LCWF01000028">
    <property type="protein sequence ID" value="KKY27124.1"/>
    <property type="molecule type" value="Genomic_DNA"/>
</dbReference>
<proteinExistence type="predicted"/>
<evidence type="ECO:0000256" key="3">
    <source>
        <dbReference type="ARBA" id="ARBA00022989"/>
    </source>
</evidence>
<comment type="subcellular location">
    <subcellularLocation>
        <location evidence="1">Endoplasmic reticulum membrane</location>
        <topology evidence="1">Multi-pass membrane protein</topology>
    </subcellularLocation>
</comment>
<dbReference type="PANTHER" id="PTHR22911:SF6">
    <property type="entry name" value="SOLUTE CARRIER FAMILY 35 MEMBER G1"/>
    <property type="match status" value="1"/>
</dbReference>
<accession>A0A0G2EY78</accession>
<evidence type="ECO:0000256" key="1">
    <source>
        <dbReference type="ARBA" id="ARBA00004477"/>
    </source>
</evidence>
<feature type="compositionally biased region" description="Low complexity" evidence="5">
    <location>
        <begin position="243"/>
        <end position="253"/>
    </location>
</feature>
<dbReference type="AlphaFoldDB" id="A0A0G2EY78"/>
<sequence>MLVTSLISMLYMWYAYMPEFPFGPRDIRPLLILRGLSGFFGVSGLYFSLVYLPISEAVVLTFLAPMLSCYLYSFLQPDEAFTRIHQFGAYISMVGVVFIARPDTLFASSSSSSSASTPTTRNTTTVIDATPHDALLPEPPAPTTSQHLFAIALAMMGVIGGAIALTTVRYIGKRAHPLISITYFSVWCTFVSSLSFIFIPGIDFKLPQNLTEWNLFFIVGITGFIMQVFLTVGLAYSTNNAPASAPSSTSPTPKLHTNTNPAGKSGGSKATAMMYTQMLFALLFDKIFWGTGPNLWSWIGSGLILGSVIWVSIQGEEDQDLRPSSQPQYPEGTEAMDPASPNHDDNGPVMQDQDLEMSYIARDTVRKGSVRVQERFVTEDNEEEEVRGLLDGSYDDVDPVDNIEGTCS</sequence>
<gene>
    <name evidence="7" type="ORF">UCRPC4_g01259</name>
</gene>
<dbReference type="GO" id="GO:0016020">
    <property type="term" value="C:membrane"/>
    <property type="evidence" value="ECO:0007669"/>
    <property type="project" value="UniProtKB-SubCell"/>
</dbReference>
<feature type="transmembrane region" description="Helical" evidence="6">
    <location>
        <begin position="57"/>
        <end position="75"/>
    </location>
</feature>
<evidence type="ECO:0008006" key="9">
    <source>
        <dbReference type="Google" id="ProtNLM"/>
    </source>
</evidence>
<dbReference type="PANTHER" id="PTHR22911">
    <property type="entry name" value="ACYL-MALONYL CONDENSING ENZYME-RELATED"/>
    <property type="match status" value="1"/>
</dbReference>
<reference evidence="7 8" key="1">
    <citation type="submission" date="2015-05" db="EMBL/GenBank/DDBJ databases">
        <title>Distinctive expansion of gene families associated with plant cell wall degradation and secondary metabolism in the genomes of grapevine trunk pathogens.</title>
        <authorList>
            <person name="Lawrence D.P."/>
            <person name="Travadon R."/>
            <person name="Rolshausen P.E."/>
            <person name="Baumgartner K."/>
        </authorList>
    </citation>
    <scope>NUCLEOTIDE SEQUENCE [LARGE SCALE GENOMIC DNA]</scope>
    <source>
        <strain evidence="7">UCRPC4</strain>
    </source>
</reference>
<keyword evidence="3 6" id="KW-1133">Transmembrane helix</keyword>
<evidence type="ECO:0000256" key="4">
    <source>
        <dbReference type="ARBA" id="ARBA00023136"/>
    </source>
</evidence>